<sequence>MVDYLGSPSSLNTKLFNQLGEDCDSRKKSARWRARITLTALGRDLLARNLKRWIRLEEELGGGICMGWWIRV</sequence>
<evidence type="ECO:0000313" key="2">
    <source>
        <dbReference type="Proteomes" id="UP000827092"/>
    </source>
</evidence>
<reference evidence="1 2" key="1">
    <citation type="journal article" date="2022" name="Nat. Ecol. Evol.">
        <title>A masculinizing supergene underlies an exaggerated male reproductive morph in a spider.</title>
        <authorList>
            <person name="Hendrickx F."/>
            <person name="De Corte Z."/>
            <person name="Sonet G."/>
            <person name="Van Belleghem S.M."/>
            <person name="Kostlbacher S."/>
            <person name="Vangestel C."/>
        </authorList>
    </citation>
    <scope>NUCLEOTIDE SEQUENCE [LARGE SCALE GENOMIC DNA]</scope>
    <source>
        <strain evidence="1">W744_W776</strain>
    </source>
</reference>
<protein>
    <recommendedName>
        <fullName evidence="3">HTH marR-type domain-containing protein</fullName>
    </recommendedName>
</protein>
<evidence type="ECO:0008006" key="3">
    <source>
        <dbReference type="Google" id="ProtNLM"/>
    </source>
</evidence>
<name>A0AAV6VUQ4_9ARAC</name>
<dbReference type="Proteomes" id="UP000827092">
    <property type="component" value="Unassembled WGS sequence"/>
</dbReference>
<proteinExistence type="predicted"/>
<keyword evidence="2" id="KW-1185">Reference proteome</keyword>
<dbReference type="AlphaFoldDB" id="A0AAV6VUQ4"/>
<organism evidence="1 2">
    <name type="scientific">Oedothorax gibbosus</name>
    <dbReference type="NCBI Taxonomy" id="931172"/>
    <lineage>
        <taxon>Eukaryota</taxon>
        <taxon>Metazoa</taxon>
        <taxon>Ecdysozoa</taxon>
        <taxon>Arthropoda</taxon>
        <taxon>Chelicerata</taxon>
        <taxon>Arachnida</taxon>
        <taxon>Araneae</taxon>
        <taxon>Araneomorphae</taxon>
        <taxon>Entelegynae</taxon>
        <taxon>Araneoidea</taxon>
        <taxon>Linyphiidae</taxon>
        <taxon>Erigoninae</taxon>
        <taxon>Oedothorax</taxon>
    </lineage>
</organism>
<accession>A0AAV6VUQ4</accession>
<dbReference type="EMBL" id="JAFNEN010000014">
    <property type="protein sequence ID" value="KAG8200667.1"/>
    <property type="molecule type" value="Genomic_DNA"/>
</dbReference>
<comment type="caution">
    <text evidence="1">The sequence shown here is derived from an EMBL/GenBank/DDBJ whole genome shotgun (WGS) entry which is preliminary data.</text>
</comment>
<gene>
    <name evidence="1" type="ORF">JTE90_022285</name>
</gene>
<evidence type="ECO:0000313" key="1">
    <source>
        <dbReference type="EMBL" id="KAG8200667.1"/>
    </source>
</evidence>